<evidence type="ECO:0000313" key="3">
    <source>
        <dbReference type="EMBL" id="MBL0737745.1"/>
    </source>
</evidence>
<accession>A0ABS1KE94</accession>
<comment type="caution">
    <text evidence="3">The sequence shown here is derived from an EMBL/GenBank/DDBJ whole genome shotgun (WGS) entry which is preliminary data.</text>
</comment>
<dbReference type="EMBL" id="JAERSF010000002">
    <property type="protein sequence ID" value="MBL0737745.1"/>
    <property type="molecule type" value="Genomic_DNA"/>
</dbReference>
<gene>
    <name evidence="3" type="ORF">JI750_12635</name>
</gene>
<sequence>METVKDFFSSILNNSKERIKSPFIGSFILSFIFFNWEMFAILFFSDWPVHCKIEWIRERYYQTSNFLIPLGFALFYILILPYLNIFFDLFLSRATRIESKKAMLIHENKLLIEEREAHQRRKIADAEAGTSQIRDLKERNDALQSELNELSTQNQEDLKRHNFTAEKYKDRITKLLNDQKALQIFSKQDWAADLDIVDTDLDISTIRDVIKIIDSFSEDERKKYLNFVTELTEKKNISHVLDMPKYEELGLISVYEDKKGNETHLTRKGVFLANYIHRGIDLM</sequence>
<keyword evidence="2" id="KW-0812">Transmembrane</keyword>
<feature type="transmembrane region" description="Helical" evidence="2">
    <location>
        <begin position="65"/>
        <end position="91"/>
    </location>
</feature>
<keyword evidence="2" id="KW-1133">Transmembrane helix</keyword>
<organism evidence="3 4">
    <name type="scientific">Flavobacterium tagetis</name>
    <dbReference type="NCBI Taxonomy" id="2801336"/>
    <lineage>
        <taxon>Bacteria</taxon>
        <taxon>Pseudomonadati</taxon>
        <taxon>Bacteroidota</taxon>
        <taxon>Flavobacteriia</taxon>
        <taxon>Flavobacteriales</taxon>
        <taxon>Flavobacteriaceae</taxon>
        <taxon>Flavobacterium</taxon>
    </lineage>
</organism>
<proteinExistence type="predicted"/>
<dbReference type="Proteomes" id="UP000603728">
    <property type="component" value="Unassembled WGS sequence"/>
</dbReference>
<feature type="coiled-coil region" evidence="1">
    <location>
        <begin position="126"/>
        <end position="160"/>
    </location>
</feature>
<name>A0ABS1KE94_9FLAO</name>
<keyword evidence="4" id="KW-1185">Reference proteome</keyword>
<evidence type="ECO:0000313" key="4">
    <source>
        <dbReference type="Proteomes" id="UP000603728"/>
    </source>
</evidence>
<keyword evidence="2" id="KW-0472">Membrane</keyword>
<dbReference type="RefSeq" id="WP_202002315.1">
    <property type="nucleotide sequence ID" value="NZ_JAERSF010000002.1"/>
</dbReference>
<feature type="transmembrane region" description="Helical" evidence="2">
    <location>
        <begin position="21"/>
        <end position="45"/>
    </location>
</feature>
<keyword evidence="1" id="KW-0175">Coiled coil</keyword>
<evidence type="ECO:0000256" key="2">
    <source>
        <dbReference type="SAM" id="Phobius"/>
    </source>
</evidence>
<evidence type="ECO:0000256" key="1">
    <source>
        <dbReference type="SAM" id="Coils"/>
    </source>
</evidence>
<protein>
    <submittedName>
        <fullName evidence="3">Uncharacterized protein</fullName>
    </submittedName>
</protein>
<reference evidence="3 4" key="1">
    <citation type="submission" date="2021-01" db="EMBL/GenBank/DDBJ databases">
        <title>Genome seq and assembly of Flavobacterium sp. GN10.</title>
        <authorList>
            <person name="Chhetri G."/>
        </authorList>
    </citation>
    <scope>NUCLEOTIDE SEQUENCE [LARGE SCALE GENOMIC DNA]</scope>
    <source>
        <strain evidence="3 4">GN10</strain>
    </source>
</reference>